<dbReference type="InterPro" id="IPR051471">
    <property type="entry name" value="Bacterial_PTS_sugar_comp"/>
</dbReference>
<dbReference type="InterPro" id="IPR004701">
    <property type="entry name" value="PTS_EIIA_man-typ"/>
</dbReference>
<reference evidence="3 4" key="1">
    <citation type="submission" date="2018-08" db="EMBL/GenBank/DDBJ databases">
        <title>A genome reference for cultivated species of the human gut microbiota.</title>
        <authorList>
            <person name="Zou Y."/>
            <person name="Xue W."/>
            <person name="Luo G."/>
        </authorList>
    </citation>
    <scope>NUCLEOTIDE SEQUENCE [LARGE SCALE GENOMIC DNA]</scope>
    <source>
        <strain evidence="3 4">AF24-29</strain>
    </source>
</reference>
<dbReference type="GO" id="GO:0016740">
    <property type="term" value="F:transferase activity"/>
    <property type="evidence" value="ECO:0007669"/>
    <property type="project" value="UniProtKB-KW"/>
</dbReference>
<dbReference type="PROSITE" id="PS51096">
    <property type="entry name" value="PTS_EIIA_TYPE_4"/>
    <property type="match status" value="1"/>
</dbReference>
<dbReference type="SUPFAM" id="SSF53062">
    <property type="entry name" value="PTS system fructose IIA component-like"/>
    <property type="match status" value="1"/>
</dbReference>
<comment type="caution">
    <text evidence="3">The sequence shown here is derived from an EMBL/GenBank/DDBJ whole genome shotgun (WGS) entry which is preliminary data.</text>
</comment>
<dbReference type="Gene3D" id="3.40.50.510">
    <property type="entry name" value="Phosphotransferase system, mannose-type IIA component"/>
    <property type="match status" value="1"/>
</dbReference>
<dbReference type="Proteomes" id="UP000284178">
    <property type="component" value="Unassembled WGS sequence"/>
</dbReference>
<dbReference type="InterPro" id="IPR036662">
    <property type="entry name" value="PTS_EIIA_man-typ_sf"/>
</dbReference>
<dbReference type="RefSeq" id="WP_117894693.1">
    <property type="nucleotide sequence ID" value="NZ_CABJCV010000007.1"/>
</dbReference>
<organism evidence="3 4">
    <name type="scientific">Holdemania filiformis</name>
    <dbReference type="NCBI Taxonomy" id="61171"/>
    <lineage>
        <taxon>Bacteria</taxon>
        <taxon>Bacillati</taxon>
        <taxon>Bacillota</taxon>
        <taxon>Erysipelotrichia</taxon>
        <taxon>Erysipelotrichales</taxon>
        <taxon>Erysipelotrichaceae</taxon>
        <taxon>Holdemania</taxon>
    </lineage>
</organism>
<protein>
    <recommendedName>
        <fullName evidence="2">PTS EIIA type-4 domain-containing protein</fullName>
    </recommendedName>
</protein>
<dbReference type="GeneID" id="83015219"/>
<feature type="domain" description="PTS EIIA type-4" evidence="2">
    <location>
        <begin position="1"/>
        <end position="119"/>
    </location>
</feature>
<dbReference type="AlphaFoldDB" id="A0A412G3E2"/>
<keyword evidence="4" id="KW-1185">Reference proteome</keyword>
<dbReference type="GO" id="GO:0009401">
    <property type="term" value="P:phosphoenolpyruvate-dependent sugar phosphotransferase system"/>
    <property type="evidence" value="ECO:0007669"/>
    <property type="project" value="InterPro"/>
</dbReference>
<dbReference type="EMBL" id="QRUP01000007">
    <property type="protein sequence ID" value="RGR74894.1"/>
    <property type="molecule type" value="Genomic_DNA"/>
</dbReference>
<dbReference type="Pfam" id="PF03610">
    <property type="entry name" value="EIIA-man"/>
    <property type="match status" value="1"/>
</dbReference>
<dbReference type="PANTHER" id="PTHR33799">
    <property type="entry name" value="PTS PERMEASE-RELATED-RELATED"/>
    <property type="match status" value="1"/>
</dbReference>
<keyword evidence="1" id="KW-0808">Transferase</keyword>
<evidence type="ECO:0000313" key="4">
    <source>
        <dbReference type="Proteomes" id="UP000284178"/>
    </source>
</evidence>
<evidence type="ECO:0000259" key="2">
    <source>
        <dbReference type="PROSITE" id="PS51096"/>
    </source>
</evidence>
<dbReference type="PANTHER" id="PTHR33799:SF1">
    <property type="entry name" value="PTS SYSTEM MANNOSE-SPECIFIC EIIAB COMPONENT-RELATED"/>
    <property type="match status" value="1"/>
</dbReference>
<sequence length="140" mass="15416">MNQFLIATHSTLAEGLANAIHFFNSDAANIHYINAYVEDNEFEKALRAKLAAMEPGNLVILTDLAGGSVNQIAAKLMREIPFVLVTGVNFPLVLEMVYQSEDITPELAAQIVERARAEMMCMNTLNAEAEEADLTEDDEL</sequence>
<name>A0A412G3E2_9FIRM</name>
<proteinExistence type="predicted"/>
<evidence type="ECO:0000313" key="3">
    <source>
        <dbReference type="EMBL" id="RGR74894.1"/>
    </source>
</evidence>
<evidence type="ECO:0000256" key="1">
    <source>
        <dbReference type="ARBA" id="ARBA00022679"/>
    </source>
</evidence>
<accession>A0A412G3E2</accession>
<dbReference type="GO" id="GO:0016020">
    <property type="term" value="C:membrane"/>
    <property type="evidence" value="ECO:0007669"/>
    <property type="project" value="InterPro"/>
</dbReference>
<gene>
    <name evidence="3" type="ORF">DWY25_07345</name>
</gene>